<sequence length="89" mass="10320">MYTSISDLPSTVQHLPYHGKRIFLKVFNRAIETYRDESTAFRVAWSAVKRKYVKMGTRWVARADANEHDTTTDDDETDNTDTTTESETE</sequence>
<protein>
    <submittedName>
        <fullName evidence="2">ChaB</fullName>
    </submittedName>
</protein>
<evidence type="ECO:0000256" key="1">
    <source>
        <dbReference type="SAM" id="MobiDB-lite"/>
    </source>
</evidence>
<dbReference type="InterPro" id="IPR037205">
    <property type="entry name" value="ChaB_sf"/>
</dbReference>
<reference evidence="2" key="1">
    <citation type="submission" date="2019-02" db="EMBL/GenBank/DDBJ databases">
        <title>Whole genome sequence analysis of the Helicoverpa armigera single nucleopolyhedrovirus isolated from unreported host Heliothis peltigera.</title>
        <authorList>
            <person name="Eroglu G.B."/>
            <person name="Inan C."/>
            <person name="Demirbag Z."/>
        </authorList>
    </citation>
    <scope>NUCLEOTIDE SEQUENCE</scope>
    <source>
        <strain evidence="2">HearNPV-TR</strain>
    </source>
</reference>
<dbReference type="EMBL" id="MK507817">
    <property type="protein sequence ID" value="QBM79024.1"/>
    <property type="molecule type" value="Genomic_DNA"/>
</dbReference>
<proteinExistence type="predicted"/>
<feature type="compositionally biased region" description="Acidic residues" evidence="1">
    <location>
        <begin position="72"/>
        <end position="89"/>
    </location>
</feature>
<accession>A0A482ES53</accession>
<feature type="region of interest" description="Disordered" evidence="1">
    <location>
        <begin position="63"/>
        <end position="89"/>
    </location>
</feature>
<dbReference type="InterPro" id="IPR009317">
    <property type="entry name" value="ChaB"/>
</dbReference>
<name>A0A482ES53_9ABAC</name>
<dbReference type="Pfam" id="PF06150">
    <property type="entry name" value="ChaB"/>
    <property type="match status" value="1"/>
</dbReference>
<dbReference type="SUPFAM" id="SSF140376">
    <property type="entry name" value="ChaB-like"/>
    <property type="match status" value="1"/>
</dbReference>
<evidence type="ECO:0000313" key="2">
    <source>
        <dbReference type="EMBL" id="QBM79024.1"/>
    </source>
</evidence>
<dbReference type="Gene3D" id="1.10.1740.70">
    <property type="entry name" value="ChaB"/>
    <property type="match status" value="1"/>
</dbReference>
<organism evidence="2">
    <name type="scientific">Helicoverpa armigera nucleopolyhedrovirus</name>
    <dbReference type="NCBI Taxonomy" id="51313"/>
    <lineage>
        <taxon>Viruses</taxon>
        <taxon>Viruses incertae sedis</taxon>
        <taxon>Naldaviricetes</taxon>
        <taxon>Lefavirales</taxon>
        <taxon>Baculoviridae</taxon>
        <taxon>Alphabaculovirus</taxon>
        <taxon>Alphabaculovirus helarmigerae</taxon>
    </lineage>
</organism>